<evidence type="ECO:0000313" key="2">
    <source>
        <dbReference type="Proteomes" id="UP001310890"/>
    </source>
</evidence>
<gene>
    <name evidence="1" type="ORF">LTR62_004099</name>
</gene>
<name>A0AAN7YKK8_9PEZI</name>
<dbReference type="Proteomes" id="UP001310890">
    <property type="component" value="Unassembled WGS sequence"/>
</dbReference>
<reference evidence="1" key="1">
    <citation type="submission" date="2023-08" db="EMBL/GenBank/DDBJ databases">
        <title>Black Yeasts Isolated from many extreme environments.</title>
        <authorList>
            <person name="Coleine C."/>
            <person name="Stajich J.E."/>
            <person name="Selbmann L."/>
        </authorList>
    </citation>
    <scope>NUCLEOTIDE SEQUENCE</scope>
    <source>
        <strain evidence="1">CCFEE 5401</strain>
    </source>
</reference>
<dbReference type="EMBL" id="JAVRRL010000003">
    <property type="protein sequence ID" value="KAK5118053.1"/>
    <property type="molecule type" value="Genomic_DNA"/>
</dbReference>
<dbReference type="AlphaFoldDB" id="A0AAN7YKK8"/>
<comment type="caution">
    <text evidence="1">The sequence shown here is derived from an EMBL/GenBank/DDBJ whole genome shotgun (WGS) entry which is preliminary data.</text>
</comment>
<protein>
    <submittedName>
        <fullName evidence="1">Uncharacterized protein</fullName>
    </submittedName>
</protein>
<proteinExistence type="predicted"/>
<evidence type="ECO:0000313" key="1">
    <source>
        <dbReference type="EMBL" id="KAK5118053.1"/>
    </source>
</evidence>
<accession>A0AAN7YKK8</accession>
<sequence length="225" mass="24711">MPLPDDDPTPLTLLCYIIHMRNDAVPSSQPQADILAFTKLCDKHACISAGKPTLGTWVTAALPTAGHQARSSMLEASTLLGYSILSQRVVSAMVMYSTDKDKAPRDVRAVIDRVKLPATQFLGYEVVTELNADSAPCRSHCTVVAKRVLVQQFGVVGLWPLESETSIETICPMLERIRLRDAIDVGGRSADVLCPVDQYDVNSREEGLQTKATQIREQVAKRVYI</sequence>
<organism evidence="1 2">
    <name type="scientific">Meristemomyces frigidus</name>
    <dbReference type="NCBI Taxonomy" id="1508187"/>
    <lineage>
        <taxon>Eukaryota</taxon>
        <taxon>Fungi</taxon>
        <taxon>Dikarya</taxon>
        <taxon>Ascomycota</taxon>
        <taxon>Pezizomycotina</taxon>
        <taxon>Dothideomycetes</taxon>
        <taxon>Dothideomycetidae</taxon>
        <taxon>Mycosphaerellales</taxon>
        <taxon>Teratosphaeriaceae</taxon>
        <taxon>Meristemomyces</taxon>
    </lineage>
</organism>